<dbReference type="GO" id="GO:0006974">
    <property type="term" value="P:DNA damage response"/>
    <property type="evidence" value="ECO:0007669"/>
    <property type="project" value="UniProtKB-ARBA"/>
</dbReference>
<evidence type="ECO:0000256" key="12">
    <source>
        <dbReference type="ARBA" id="ARBA00022980"/>
    </source>
</evidence>
<dbReference type="NCBIfam" id="TIGR00604">
    <property type="entry name" value="rad3"/>
    <property type="match status" value="1"/>
</dbReference>
<protein>
    <recommendedName>
        <fullName evidence="6">ATP-dependent DNA helicase CHL1</fullName>
        <ecNumber evidence="22">5.6.2.3</ecNumber>
    </recommendedName>
    <alternativeName>
        <fullName evidence="5">ATP-dependent DNA helicase chl1</fullName>
    </alternativeName>
    <alternativeName>
        <fullName evidence="20">Chromosome loss protein 1</fullName>
    </alternativeName>
    <alternativeName>
        <fullName evidence="23 24">DNA 5'-3' helicase CHL1</fullName>
    </alternativeName>
    <alternativeName>
        <fullName evidence="27">L29</fullName>
    </alternativeName>
    <alternativeName>
        <fullName evidence="21">Large ribosomal subunit protein uL15</fullName>
    </alternativeName>
</protein>
<dbReference type="GO" id="GO:0006412">
    <property type="term" value="P:translation"/>
    <property type="evidence" value="ECO:0007669"/>
    <property type="project" value="InterPro"/>
</dbReference>
<comment type="similarity">
    <text evidence="3 28">Belongs to the universal ribosomal protein uL15 family.</text>
</comment>
<evidence type="ECO:0000259" key="30">
    <source>
        <dbReference type="PROSITE" id="PS51193"/>
    </source>
</evidence>
<dbReference type="GO" id="GO:0016818">
    <property type="term" value="F:hydrolase activity, acting on acid anhydrides, in phosphorus-containing anhydrides"/>
    <property type="evidence" value="ECO:0007669"/>
    <property type="project" value="InterPro"/>
</dbReference>
<keyword evidence="13" id="KW-0408">Iron</keyword>
<gene>
    <name evidence="31" type="ORF">AAWM_03862</name>
</gene>
<evidence type="ECO:0000256" key="25">
    <source>
        <dbReference type="ARBA" id="ARBA00045702"/>
    </source>
</evidence>
<evidence type="ECO:0000256" key="18">
    <source>
        <dbReference type="ARBA" id="ARBA00023274"/>
    </source>
</evidence>
<keyword evidence="9" id="KW-0378">Hydrolase</keyword>
<feature type="domain" description="Helicase ATP-binding" evidence="30">
    <location>
        <begin position="4"/>
        <end position="444"/>
    </location>
</feature>
<evidence type="ECO:0000256" key="24">
    <source>
        <dbReference type="ARBA" id="ARBA00045008"/>
    </source>
</evidence>
<dbReference type="SMART" id="SM00491">
    <property type="entry name" value="HELICc2"/>
    <property type="match status" value="1"/>
</dbReference>
<evidence type="ECO:0000256" key="15">
    <source>
        <dbReference type="ARBA" id="ARBA00023125"/>
    </source>
</evidence>
<dbReference type="PROSITE" id="PS00690">
    <property type="entry name" value="DEAH_ATP_HELICASE"/>
    <property type="match status" value="1"/>
</dbReference>
<keyword evidence="19" id="KW-0131">Cell cycle</keyword>
<evidence type="ECO:0000256" key="8">
    <source>
        <dbReference type="ARBA" id="ARBA00022741"/>
    </source>
</evidence>
<dbReference type="HAMAP" id="MF_01341">
    <property type="entry name" value="Ribosomal_uL15"/>
    <property type="match status" value="1"/>
</dbReference>
<name>A0A401KNZ1_ASPAW</name>
<evidence type="ECO:0000256" key="2">
    <source>
        <dbReference type="ARBA" id="ARBA00004123"/>
    </source>
</evidence>
<dbReference type="GO" id="GO:0046872">
    <property type="term" value="F:metal ion binding"/>
    <property type="evidence" value="ECO:0007669"/>
    <property type="project" value="UniProtKB-KW"/>
</dbReference>
<comment type="subcellular location">
    <subcellularLocation>
        <location evidence="2">Nucleus</location>
    </subcellularLocation>
</comment>
<dbReference type="PROSITE" id="PS00475">
    <property type="entry name" value="RIBOSOMAL_L15"/>
    <property type="match status" value="1"/>
</dbReference>
<evidence type="ECO:0000256" key="20">
    <source>
        <dbReference type="ARBA" id="ARBA00029709"/>
    </source>
</evidence>
<dbReference type="Gene3D" id="3.40.50.300">
    <property type="entry name" value="P-loop containing nucleotide triphosphate hydrolases"/>
    <property type="match status" value="3"/>
</dbReference>
<dbReference type="SUPFAM" id="SSF52080">
    <property type="entry name" value="Ribosomal proteins L15p and L18e"/>
    <property type="match status" value="1"/>
</dbReference>
<evidence type="ECO:0000256" key="23">
    <source>
        <dbReference type="ARBA" id="ARBA00044998"/>
    </source>
</evidence>
<comment type="similarity">
    <text evidence="4">Belongs to the DEAD box helicase family. DEAH subfamily. DDX11/CHL1 sub-subfamily.</text>
</comment>
<evidence type="ECO:0000256" key="9">
    <source>
        <dbReference type="ARBA" id="ARBA00022801"/>
    </source>
</evidence>
<dbReference type="InterPro" id="IPR045028">
    <property type="entry name" value="DinG/Rad3-like"/>
</dbReference>
<dbReference type="Gene3D" id="3.100.10.10">
    <property type="match status" value="1"/>
</dbReference>
<dbReference type="GO" id="GO:0034085">
    <property type="term" value="P:establishment of sister chromatid cohesion"/>
    <property type="evidence" value="ECO:0007669"/>
    <property type="project" value="TreeGrafter"/>
</dbReference>
<dbReference type="InterPro" id="IPR027417">
    <property type="entry name" value="P-loop_NTPase"/>
</dbReference>
<dbReference type="GO" id="GO:0003735">
    <property type="term" value="F:structural constituent of ribosome"/>
    <property type="evidence" value="ECO:0007669"/>
    <property type="project" value="InterPro"/>
</dbReference>
<evidence type="ECO:0000256" key="6">
    <source>
        <dbReference type="ARBA" id="ARBA00017386"/>
    </source>
</evidence>
<dbReference type="FunFam" id="3.100.10.10:FF:000002">
    <property type="entry name" value="60S ribosomal protein L27a"/>
    <property type="match status" value="1"/>
</dbReference>
<proteinExistence type="inferred from homology"/>
<evidence type="ECO:0000256" key="5">
    <source>
        <dbReference type="ARBA" id="ARBA00016387"/>
    </source>
</evidence>
<dbReference type="STRING" id="105351.A0A401KNZ1"/>
<evidence type="ECO:0000256" key="17">
    <source>
        <dbReference type="ARBA" id="ARBA00023242"/>
    </source>
</evidence>
<evidence type="ECO:0000256" key="27">
    <source>
        <dbReference type="ARBA" id="ARBA00080124"/>
    </source>
</evidence>
<dbReference type="Pfam" id="PF06733">
    <property type="entry name" value="DEAD_2"/>
    <property type="match status" value="1"/>
</dbReference>
<keyword evidence="15" id="KW-0238">DNA-binding</keyword>
<keyword evidence="12 28" id="KW-0689">Ribosomal protein</keyword>
<evidence type="ECO:0000256" key="16">
    <source>
        <dbReference type="ARBA" id="ARBA00023235"/>
    </source>
</evidence>
<dbReference type="InterPro" id="IPR030878">
    <property type="entry name" value="Ribosomal_uL15"/>
</dbReference>
<comment type="function">
    <text evidence="25">ATP-dependent DNA helicase important for chromosome transmission and normal cell cycle progression in G(2)/M. May have a role in changing DNA topology to allow the loading of proteins involved in maintaining sister chromatid cohesion in the vicinity of the centromeres. Has a specific role in chromosome segregation during meiosis II.</text>
</comment>
<evidence type="ECO:0000256" key="3">
    <source>
        <dbReference type="ARBA" id="ARBA00007320"/>
    </source>
</evidence>
<dbReference type="InterPro" id="IPR014013">
    <property type="entry name" value="Helic_SF1/SF2_ATP-bd_DinG/Rad3"/>
</dbReference>
<evidence type="ECO:0000256" key="10">
    <source>
        <dbReference type="ARBA" id="ARBA00022806"/>
    </source>
</evidence>
<dbReference type="PROSITE" id="PS51193">
    <property type="entry name" value="HELICASE_ATP_BIND_2"/>
    <property type="match status" value="1"/>
</dbReference>
<sequence length="1012" mass="114393">MELQRNDFHHPYSPYDIQLQLMRALYSCLEQGKVAVFESPTGTGKSLSLICGSLTWLRDHKRSAFQTAVDNATCDDDEPEWMLDFARRESSRMITEKRKELEERLEKTRKEEEQQRIALENPEGPRKKQKYSIPLTESGRLSEDQFTLDDYDSENEEHSKPRGELAHTSELSPSTLELLERFKGQISTAKPGSDDEDNDEVKIFYCSRTHSQLTQFAGELRRVKMPWSIPKDLLSTDLTGEEELEERVKHVTLGSRKNLCINPRVSSLENATAINERCLDLQQPNVNPQHRCPFLPSKEDERQVLQFRDHALSTVKDIEDLGKLGKKIGICPYYASRSVVKDSEVCCLRARSSIDLVPDEWQIVTLPYPLLLQRSAREALNLSVKGHVIIIDEAHNLMDAISNIHSVTVTLSQLQTSLSQLTIYGRKFKTRLKGKNRSYVAQVIRLLSSIAAHLRSLLESEKAPEGPVLISELMSGKGIDQINPYKLSRYLQESKLARKVDGYVEFTRDPSDKQASGSPTVPVLFHIQGFLLSLMNPSAEGRLFYSKEQGDIQLKYMLLDPTNQFRELVEDARAIILAGGTMSPMTDYMNHLFSYVPASRLDTFSYGHVIPPENLIAHTLVRGVQGSEFDFTYDARDSEKMIMDLGRTIATLCHVIPDGVVAFFPSYDYLGRVLNIWKKPMLGEQGQTVYNLIGQKKPILSESRDMTVTTEELLQTYANTVDSGRGALLLSVVGGKLSEGINFSDKLGRGVLIVGLPFPNIRSAVWQAKIQYIEQKTHQQATGSEASRQLAAKAAGRDFYENSCMRAVNQCIGRAIRHRNDYAAIVLVDRRYEKPGIQAKLPAWIKQSLWPHPTTFRPVYQNNKKTDFCVLFLSRGHVSAGYGRIGKHRKHPGGRGMAGGQHHHRTNLDKYHPGYFGKVGMRYFHKTQQQFWKPTINLDKLWSLVPAEKRDAYLSGQKTDTAPVIDLLPLGYSKVLGKGRLPEVPIVVRARYFSRDAEEKIKAAGGVVELVA</sequence>
<evidence type="ECO:0000256" key="13">
    <source>
        <dbReference type="ARBA" id="ARBA00023004"/>
    </source>
</evidence>
<comment type="catalytic activity">
    <reaction evidence="26">
        <text>ATP + H2O = ADP + phosphate + H(+)</text>
        <dbReference type="Rhea" id="RHEA:13065"/>
        <dbReference type="ChEBI" id="CHEBI:15377"/>
        <dbReference type="ChEBI" id="CHEBI:15378"/>
        <dbReference type="ChEBI" id="CHEBI:30616"/>
        <dbReference type="ChEBI" id="CHEBI:43474"/>
        <dbReference type="ChEBI" id="CHEBI:456216"/>
        <dbReference type="EC" id="5.6.2.3"/>
    </reaction>
</comment>
<keyword evidence="16" id="KW-0413">Isomerase</keyword>
<dbReference type="InterPro" id="IPR013020">
    <property type="entry name" value="Rad3/Chl1-like"/>
</dbReference>
<evidence type="ECO:0000313" key="31">
    <source>
        <dbReference type="EMBL" id="GCB20977.1"/>
    </source>
</evidence>
<evidence type="ECO:0000313" key="32">
    <source>
        <dbReference type="Proteomes" id="UP000286921"/>
    </source>
</evidence>
<keyword evidence="17" id="KW-0539">Nucleus</keyword>
<dbReference type="InterPro" id="IPR036227">
    <property type="entry name" value="Ribosomal_uL15/eL18_sf"/>
</dbReference>
<dbReference type="InterPro" id="IPR001196">
    <property type="entry name" value="Ribosomal_uL15_CS"/>
</dbReference>
<dbReference type="CDD" id="cd18788">
    <property type="entry name" value="SF2_C_XPD"/>
    <property type="match status" value="1"/>
</dbReference>
<dbReference type="GO" id="GO:0043139">
    <property type="term" value="F:5'-3' DNA helicase activity"/>
    <property type="evidence" value="ECO:0007669"/>
    <property type="project" value="UniProtKB-EC"/>
</dbReference>
<keyword evidence="18 28" id="KW-0687">Ribonucleoprotein</keyword>
<dbReference type="InterPro" id="IPR021131">
    <property type="entry name" value="Ribosomal_uL15/eL18"/>
</dbReference>
<comment type="cofactor">
    <cofactor evidence="1">
        <name>[4Fe-4S] cluster</name>
        <dbReference type="ChEBI" id="CHEBI:49883"/>
    </cofactor>
</comment>
<dbReference type="AlphaFoldDB" id="A0A401KNZ1"/>
<evidence type="ECO:0000256" key="4">
    <source>
        <dbReference type="ARBA" id="ARBA00008435"/>
    </source>
</evidence>
<keyword evidence="32" id="KW-1185">Reference proteome</keyword>
<dbReference type="GO" id="GO:0003677">
    <property type="term" value="F:DNA binding"/>
    <property type="evidence" value="ECO:0007669"/>
    <property type="project" value="UniProtKB-KW"/>
</dbReference>
<keyword evidence="7" id="KW-0479">Metal-binding</keyword>
<dbReference type="GO" id="GO:0005524">
    <property type="term" value="F:ATP binding"/>
    <property type="evidence" value="ECO:0007669"/>
    <property type="project" value="UniProtKB-KW"/>
</dbReference>
<dbReference type="Proteomes" id="UP000286921">
    <property type="component" value="Unassembled WGS sequence"/>
</dbReference>
<comment type="caution">
    <text evidence="31">The sequence shown here is derived from an EMBL/GenBank/DDBJ whole genome shotgun (WGS) entry which is preliminary data.</text>
</comment>
<evidence type="ECO:0000256" key="7">
    <source>
        <dbReference type="ARBA" id="ARBA00022723"/>
    </source>
</evidence>
<dbReference type="PANTHER" id="PTHR11472">
    <property type="entry name" value="DNA REPAIR DEAD HELICASE RAD3/XP-D SUBFAMILY MEMBER"/>
    <property type="match status" value="1"/>
</dbReference>
<evidence type="ECO:0000256" key="14">
    <source>
        <dbReference type="ARBA" id="ARBA00023014"/>
    </source>
</evidence>
<dbReference type="GO" id="GO:0006139">
    <property type="term" value="P:nucleobase-containing compound metabolic process"/>
    <property type="evidence" value="ECO:0007669"/>
    <property type="project" value="InterPro"/>
</dbReference>
<dbReference type="SMART" id="SM00488">
    <property type="entry name" value="DEXDc2"/>
    <property type="match status" value="1"/>
</dbReference>
<dbReference type="GO" id="GO:0005634">
    <property type="term" value="C:nucleus"/>
    <property type="evidence" value="ECO:0007669"/>
    <property type="project" value="UniProtKB-SubCell"/>
</dbReference>
<dbReference type="EC" id="5.6.2.3" evidence="22"/>
<evidence type="ECO:0000256" key="22">
    <source>
        <dbReference type="ARBA" id="ARBA00044969"/>
    </source>
</evidence>
<dbReference type="InterPro" id="IPR006554">
    <property type="entry name" value="Helicase-like_DEXD_c2"/>
</dbReference>
<keyword evidence="8" id="KW-0547">Nucleotide-binding</keyword>
<evidence type="ECO:0000256" key="29">
    <source>
        <dbReference type="SAM" id="MobiDB-lite"/>
    </source>
</evidence>
<dbReference type="InterPro" id="IPR006555">
    <property type="entry name" value="ATP-dep_Helicase_C"/>
</dbReference>
<evidence type="ECO:0000256" key="11">
    <source>
        <dbReference type="ARBA" id="ARBA00022840"/>
    </source>
</evidence>
<dbReference type="InterPro" id="IPR010614">
    <property type="entry name" value="RAD3-like_helicase_DEAD"/>
</dbReference>
<dbReference type="GO" id="GO:0051536">
    <property type="term" value="F:iron-sulfur cluster binding"/>
    <property type="evidence" value="ECO:0007669"/>
    <property type="project" value="UniProtKB-KW"/>
</dbReference>
<evidence type="ECO:0000256" key="21">
    <source>
        <dbReference type="ARBA" id="ARBA00035200"/>
    </source>
</evidence>
<keyword evidence="10 31" id="KW-0347">Helicase</keyword>
<dbReference type="Pfam" id="PF13307">
    <property type="entry name" value="Helicase_C_2"/>
    <property type="match status" value="1"/>
</dbReference>
<evidence type="ECO:0000256" key="26">
    <source>
        <dbReference type="ARBA" id="ARBA00048954"/>
    </source>
</evidence>
<evidence type="ECO:0000256" key="28">
    <source>
        <dbReference type="RuleBase" id="RU003888"/>
    </source>
</evidence>
<dbReference type="FunFam" id="3.40.50.300:FF:002774">
    <property type="entry name" value="ATP-dependent DNA helicase chl1"/>
    <property type="match status" value="1"/>
</dbReference>
<dbReference type="Pfam" id="PF00828">
    <property type="entry name" value="Ribosomal_L27A"/>
    <property type="match status" value="1"/>
</dbReference>
<feature type="region of interest" description="Disordered" evidence="29">
    <location>
        <begin position="103"/>
        <end position="136"/>
    </location>
</feature>
<dbReference type="SUPFAM" id="SSF52540">
    <property type="entry name" value="P-loop containing nucleoside triphosphate hydrolases"/>
    <property type="match status" value="1"/>
</dbReference>
<feature type="region of interest" description="Disordered" evidence="29">
    <location>
        <begin position="150"/>
        <end position="171"/>
    </location>
</feature>
<keyword evidence="14" id="KW-0411">Iron-sulfur</keyword>
<feature type="compositionally biased region" description="Basic and acidic residues" evidence="29">
    <location>
        <begin position="156"/>
        <end position="167"/>
    </location>
</feature>
<evidence type="ECO:0000256" key="1">
    <source>
        <dbReference type="ARBA" id="ARBA00001966"/>
    </source>
</evidence>
<dbReference type="InterPro" id="IPR002464">
    <property type="entry name" value="DNA/RNA_helicase_DEAH_CS"/>
</dbReference>
<evidence type="ECO:0000256" key="19">
    <source>
        <dbReference type="ARBA" id="ARBA00023306"/>
    </source>
</evidence>
<dbReference type="PANTHER" id="PTHR11472:SF41">
    <property type="entry name" value="ATP-DEPENDENT DNA HELICASE DDX11-RELATED"/>
    <property type="match status" value="1"/>
</dbReference>
<dbReference type="FunFam" id="3.40.50.300:FF:001372">
    <property type="entry name" value="ATP-dependent DNA helicase chl1"/>
    <property type="match status" value="1"/>
</dbReference>
<feature type="compositionally biased region" description="Basic and acidic residues" evidence="29">
    <location>
        <begin position="103"/>
        <end position="115"/>
    </location>
</feature>
<dbReference type="EMBL" id="BDHI01000007">
    <property type="protein sequence ID" value="GCB20977.1"/>
    <property type="molecule type" value="Genomic_DNA"/>
</dbReference>
<organism evidence="31 32">
    <name type="scientific">Aspergillus awamori</name>
    <name type="common">Black koji mold</name>
    <dbReference type="NCBI Taxonomy" id="105351"/>
    <lineage>
        <taxon>Eukaryota</taxon>
        <taxon>Fungi</taxon>
        <taxon>Dikarya</taxon>
        <taxon>Ascomycota</taxon>
        <taxon>Pezizomycotina</taxon>
        <taxon>Eurotiomycetes</taxon>
        <taxon>Eurotiomycetidae</taxon>
        <taxon>Eurotiales</taxon>
        <taxon>Aspergillaceae</taxon>
        <taxon>Aspergillus</taxon>
    </lineage>
</organism>
<dbReference type="GO" id="GO:0015934">
    <property type="term" value="C:large ribosomal subunit"/>
    <property type="evidence" value="ECO:0007669"/>
    <property type="project" value="InterPro"/>
</dbReference>
<accession>A0A401KNZ1</accession>
<reference evidence="31 32" key="1">
    <citation type="submission" date="2016-09" db="EMBL/GenBank/DDBJ databases">
        <title>Aspergillus awamori IFM 58123T.</title>
        <authorList>
            <person name="Kusuya Y."/>
            <person name="Shimizu M."/>
            <person name="Takahashi H."/>
            <person name="Yaguchi T."/>
        </authorList>
    </citation>
    <scope>NUCLEOTIDE SEQUENCE [LARGE SCALE GENOMIC DNA]</scope>
    <source>
        <strain evidence="31 32">IFM 58123</strain>
    </source>
</reference>
<keyword evidence="11" id="KW-0067">ATP-binding</keyword>